<evidence type="ECO:0000313" key="7">
    <source>
        <dbReference type="Proteomes" id="UP000230790"/>
    </source>
</evidence>
<evidence type="ECO:0000313" key="6">
    <source>
        <dbReference type="EMBL" id="PJF47860.1"/>
    </source>
</evidence>
<dbReference type="SUPFAM" id="SSF53850">
    <property type="entry name" value="Periplasmic binding protein-like II"/>
    <property type="match status" value="1"/>
</dbReference>
<dbReference type="GO" id="GO:0000976">
    <property type="term" value="F:transcription cis-regulatory region binding"/>
    <property type="evidence" value="ECO:0007669"/>
    <property type="project" value="TreeGrafter"/>
</dbReference>
<dbReference type="InterPro" id="IPR005119">
    <property type="entry name" value="LysR_subst-bd"/>
</dbReference>
<evidence type="ECO:0000256" key="3">
    <source>
        <dbReference type="ARBA" id="ARBA00023125"/>
    </source>
</evidence>
<dbReference type="Pfam" id="PF03466">
    <property type="entry name" value="LysR_substrate"/>
    <property type="match status" value="1"/>
</dbReference>
<gene>
    <name evidence="6" type="ORF">CUN48_06365</name>
</gene>
<dbReference type="Pfam" id="PF00126">
    <property type="entry name" value="HTH_1"/>
    <property type="match status" value="1"/>
</dbReference>
<dbReference type="SUPFAM" id="SSF46785">
    <property type="entry name" value="Winged helix' DNA-binding domain"/>
    <property type="match status" value="1"/>
</dbReference>
<feature type="domain" description="HTH lysR-type" evidence="5">
    <location>
        <begin position="2"/>
        <end position="59"/>
    </location>
</feature>
<organism evidence="6 7">
    <name type="scientific">Candidatus Thermofonsia Clade 3 bacterium</name>
    <dbReference type="NCBI Taxonomy" id="2364212"/>
    <lineage>
        <taxon>Bacteria</taxon>
        <taxon>Bacillati</taxon>
        <taxon>Chloroflexota</taxon>
        <taxon>Candidatus Thermofontia</taxon>
        <taxon>Candidatus Thermofonsia Clade 3</taxon>
    </lineage>
</organism>
<comment type="caution">
    <text evidence="6">The sequence shown here is derived from an EMBL/GenBank/DDBJ whole genome shotgun (WGS) entry which is preliminary data.</text>
</comment>
<dbReference type="InterPro" id="IPR036390">
    <property type="entry name" value="WH_DNA-bd_sf"/>
</dbReference>
<evidence type="ECO:0000256" key="4">
    <source>
        <dbReference type="ARBA" id="ARBA00023163"/>
    </source>
</evidence>
<reference evidence="6 7" key="1">
    <citation type="submission" date="2017-11" db="EMBL/GenBank/DDBJ databases">
        <title>Evolution of Phototrophy in the Chloroflexi Phylum Driven by Horizontal Gene Transfer.</title>
        <authorList>
            <person name="Ward L.M."/>
            <person name="Hemp J."/>
            <person name="Shih P.M."/>
            <person name="Mcglynn S.E."/>
            <person name="Fischer W."/>
        </authorList>
    </citation>
    <scope>NUCLEOTIDE SEQUENCE [LARGE SCALE GENOMIC DNA]</scope>
    <source>
        <strain evidence="6">JP3_7</strain>
    </source>
</reference>
<dbReference type="FunFam" id="1.10.10.10:FF:000001">
    <property type="entry name" value="LysR family transcriptional regulator"/>
    <property type="match status" value="1"/>
</dbReference>
<dbReference type="PANTHER" id="PTHR30126">
    <property type="entry name" value="HTH-TYPE TRANSCRIPTIONAL REGULATOR"/>
    <property type="match status" value="1"/>
</dbReference>
<keyword evidence="3" id="KW-0238">DNA-binding</keyword>
<dbReference type="GO" id="GO:0003700">
    <property type="term" value="F:DNA-binding transcription factor activity"/>
    <property type="evidence" value="ECO:0007669"/>
    <property type="project" value="InterPro"/>
</dbReference>
<accession>A0A2M8QDJ0</accession>
<sequence>MFDVYKLQVFAQVAQAGSFSGAAERLFMSQPAVSQHMKELEAALGVQLFRRGRRGVSLTAEGHALYDYARRILALVAEAESAVLNVANLADGRLNVGATPGVSAYLLPEWIRDFHERYPQLVVTAQTATTPEIAEQLIGRQLDLGFIEGDLDAADASRLSAEVLCDVPQYVLVGPKHPLWAREAVALRELDGQAFIMRQPGSRSRLWLDRILETHGARPRVAAEFDNPEAIKRSVMVGAAIGVLPAYAVRAELQTGALRALHIDVPLTRALQAVWEKSAPLSPIARAFLAFADACVHAVHARRPHASAGLYARATTRTAQAARTDFNIVVNEGGRSAAQDHTSTQTS</sequence>
<evidence type="ECO:0000259" key="5">
    <source>
        <dbReference type="PROSITE" id="PS50931"/>
    </source>
</evidence>
<dbReference type="PRINTS" id="PR00039">
    <property type="entry name" value="HTHLYSR"/>
</dbReference>
<protein>
    <submittedName>
        <fullName evidence="6">LysR family transcriptional regulator</fullName>
    </submittedName>
</protein>
<dbReference type="InterPro" id="IPR000847">
    <property type="entry name" value="LysR_HTH_N"/>
</dbReference>
<name>A0A2M8QDJ0_9CHLR</name>
<dbReference type="Gene3D" id="3.40.190.290">
    <property type="match status" value="1"/>
</dbReference>
<proteinExistence type="inferred from homology"/>
<keyword evidence="2" id="KW-0805">Transcription regulation</keyword>
<evidence type="ECO:0000256" key="1">
    <source>
        <dbReference type="ARBA" id="ARBA00009437"/>
    </source>
</evidence>
<evidence type="ECO:0000256" key="2">
    <source>
        <dbReference type="ARBA" id="ARBA00023015"/>
    </source>
</evidence>
<comment type="similarity">
    <text evidence="1">Belongs to the LysR transcriptional regulatory family.</text>
</comment>
<dbReference type="Proteomes" id="UP000230790">
    <property type="component" value="Unassembled WGS sequence"/>
</dbReference>
<dbReference type="EMBL" id="PGTN01000032">
    <property type="protein sequence ID" value="PJF47860.1"/>
    <property type="molecule type" value="Genomic_DNA"/>
</dbReference>
<dbReference type="PROSITE" id="PS50931">
    <property type="entry name" value="HTH_LYSR"/>
    <property type="match status" value="1"/>
</dbReference>
<dbReference type="InterPro" id="IPR036388">
    <property type="entry name" value="WH-like_DNA-bd_sf"/>
</dbReference>
<dbReference type="PANTHER" id="PTHR30126:SF39">
    <property type="entry name" value="HTH-TYPE TRANSCRIPTIONAL REGULATOR CYSL"/>
    <property type="match status" value="1"/>
</dbReference>
<dbReference type="Gene3D" id="1.10.10.10">
    <property type="entry name" value="Winged helix-like DNA-binding domain superfamily/Winged helix DNA-binding domain"/>
    <property type="match status" value="1"/>
</dbReference>
<dbReference type="AlphaFoldDB" id="A0A2M8QDJ0"/>
<keyword evidence="4" id="KW-0804">Transcription</keyword>